<dbReference type="SUPFAM" id="SSF56973">
    <property type="entry name" value="Aerolisin/ETX pore-forming domain"/>
    <property type="match status" value="1"/>
</dbReference>
<reference evidence="2 3" key="1">
    <citation type="journal article" date="2016" name="PLoS Pathog.">
        <title>Biosynthesis of antibiotic leucinostatins in bio-control fungus Purpureocillium lilacinum and their inhibition on phytophthora revealed by genome mining.</title>
        <authorList>
            <person name="Wang G."/>
            <person name="Liu Z."/>
            <person name="Lin R."/>
            <person name="Li E."/>
            <person name="Mao Z."/>
            <person name="Ling J."/>
            <person name="Yang Y."/>
            <person name="Yin W.B."/>
            <person name="Xie B."/>
        </authorList>
    </citation>
    <scope>NUCLEOTIDE SEQUENCE [LARGE SCALE GENOMIC DNA]</scope>
    <source>
        <strain evidence="2">170</strain>
    </source>
</reference>
<dbReference type="EMBL" id="LSBJ02000007">
    <property type="protein sequence ID" value="OAQ61615.1"/>
    <property type="molecule type" value="Genomic_DNA"/>
</dbReference>
<dbReference type="KEGG" id="pchm:VFPPC_14601"/>
<accession>A0A179F805</accession>
<dbReference type="RefSeq" id="XP_018139319.1">
    <property type="nucleotide sequence ID" value="XM_018292369.1"/>
</dbReference>
<feature type="chain" id="PRO_5008101348" evidence="1">
    <location>
        <begin position="19"/>
        <end position="318"/>
    </location>
</feature>
<organism evidence="2 3">
    <name type="scientific">Pochonia chlamydosporia 170</name>
    <dbReference type="NCBI Taxonomy" id="1380566"/>
    <lineage>
        <taxon>Eukaryota</taxon>
        <taxon>Fungi</taxon>
        <taxon>Dikarya</taxon>
        <taxon>Ascomycota</taxon>
        <taxon>Pezizomycotina</taxon>
        <taxon>Sordariomycetes</taxon>
        <taxon>Hypocreomycetidae</taxon>
        <taxon>Hypocreales</taxon>
        <taxon>Clavicipitaceae</taxon>
        <taxon>Pochonia</taxon>
    </lineage>
</organism>
<dbReference type="GeneID" id="28856363"/>
<evidence type="ECO:0000256" key="1">
    <source>
        <dbReference type="SAM" id="SignalP"/>
    </source>
</evidence>
<proteinExistence type="predicted"/>
<evidence type="ECO:0000313" key="2">
    <source>
        <dbReference type="EMBL" id="OAQ61615.1"/>
    </source>
</evidence>
<protein>
    <submittedName>
        <fullName evidence="2">Uncharacterized protein</fullName>
    </submittedName>
</protein>
<sequence>MMLIPLTFASLLAGTAYANSPLLGPPVKELDDIAKAIQSDMRARMPLGTFLNLTTAPFTEVNKVEMPLAHSLSDCINRNTGKCSKLYAWERLTLNQIRNVTINYRTNVDNETPAGSSPATMKLGKTTAITDARTTGWKIAVKAAGKLGFSSPSPAKPAEPAAPAAVAARGKRGEVGFEVTYEYSDQYTKSETITTTTERTFQCPAHTTCSYMTLTFSATFIGSCKRVPWVECGTAYNACHDFKTDSDGKLAWTKDMCFASFAQEYCRAPPIYPVVDECQVTAPVLDKDGKPLTGEVFVEMPHDRSKPDHITPLYLHSY</sequence>
<evidence type="ECO:0000313" key="3">
    <source>
        <dbReference type="Proteomes" id="UP000078397"/>
    </source>
</evidence>
<name>A0A179F805_METCM</name>
<dbReference type="Gene3D" id="2.170.15.10">
    <property type="entry name" value="Proaerolysin, chain A, domain 3"/>
    <property type="match status" value="1"/>
</dbReference>
<feature type="signal peptide" evidence="1">
    <location>
        <begin position="1"/>
        <end position="18"/>
    </location>
</feature>
<keyword evidence="1" id="KW-0732">Signal</keyword>
<dbReference type="AlphaFoldDB" id="A0A179F805"/>
<comment type="caution">
    <text evidence="2">The sequence shown here is derived from an EMBL/GenBank/DDBJ whole genome shotgun (WGS) entry which is preliminary data.</text>
</comment>
<dbReference type="Proteomes" id="UP000078397">
    <property type="component" value="Unassembled WGS sequence"/>
</dbReference>
<keyword evidence="3" id="KW-1185">Reference proteome</keyword>
<gene>
    <name evidence="2" type="ORF">VFPPC_14601</name>
</gene>